<dbReference type="GO" id="GO:0046872">
    <property type="term" value="F:metal ion binding"/>
    <property type="evidence" value="ECO:0007669"/>
    <property type="project" value="UniProtKB-KW"/>
</dbReference>
<evidence type="ECO:0000256" key="8">
    <source>
        <dbReference type="ARBA" id="ARBA00051875"/>
    </source>
</evidence>
<dbReference type="CDD" id="cd00515">
    <property type="entry name" value="HAM1"/>
    <property type="match status" value="1"/>
</dbReference>
<proteinExistence type="inferred from homology"/>
<keyword evidence="5 10" id="KW-0378">Hydrolase</keyword>
<dbReference type="PANTHER" id="PTHR11067:SF9">
    <property type="entry name" value="INOSINE TRIPHOSPHATE PYROPHOSPHATASE"/>
    <property type="match status" value="1"/>
</dbReference>
<feature type="binding site" evidence="10">
    <location>
        <position position="83"/>
    </location>
    <ligand>
        <name>Mg(2+)</name>
        <dbReference type="ChEBI" id="CHEBI:18420"/>
    </ligand>
</feature>
<dbReference type="InterPro" id="IPR029001">
    <property type="entry name" value="ITPase-like_fam"/>
</dbReference>
<evidence type="ECO:0000256" key="9">
    <source>
        <dbReference type="ARBA" id="ARBA00052017"/>
    </source>
</evidence>
<reference evidence="12 13" key="1">
    <citation type="submission" date="2017-09" db="EMBL/GenBank/DDBJ databases">
        <title>Depth-based differentiation of microbial function through sediment-hosted aquifers and enrichment of novel symbionts in the deep terrestrial subsurface.</title>
        <authorList>
            <person name="Probst A.J."/>
            <person name="Ladd B."/>
            <person name="Jarett J.K."/>
            <person name="Geller-Mcgrath D.E."/>
            <person name="Sieber C.M."/>
            <person name="Emerson J.B."/>
            <person name="Anantharaman K."/>
            <person name="Thomas B.C."/>
            <person name="Malmstrom R."/>
            <person name="Stieglmeier M."/>
            <person name="Klingl A."/>
            <person name="Woyke T."/>
            <person name="Ryan C.M."/>
            <person name="Banfield J.F."/>
        </authorList>
    </citation>
    <scope>NUCLEOTIDE SEQUENCE [LARGE SCALE GENOMIC DNA]</scope>
    <source>
        <strain evidence="12">CG11_big_fil_rev_8_21_14_0_20_45_26</strain>
    </source>
</reference>
<dbReference type="GO" id="GO:0009117">
    <property type="term" value="P:nucleotide metabolic process"/>
    <property type="evidence" value="ECO:0007669"/>
    <property type="project" value="UniProtKB-KW"/>
</dbReference>
<dbReference type="Gene3D" id="3.90.950.10">
    <property type="match status" value="1"/>
</dbReference>
<keyword evidence="6 10" id="KW-0460">Magnesium</keyword>
<evidence type="ECO:0000256" key="11">
    <source>
        <dbReference type="RuleBase" id="RU003781"/>
    </source>
</evidence>
<feature type="binding site" evidence="10">
    <location>
        <begin position="11"/>
        <end position="16"/>
    </location>
    <ligand>
        <name>substrate</name>
    </ligand>
</feature>
<evidence type="ECO:0000256" key="3">
    <source>
        <dbReference type="ARBA" id="ARBA00022723"/>
    </source>
</evidence>
<keyword evidence="4 10" id="KW-0547">Nucleotide-binding</keyword>
<comment type="caution">
    <text evidence="10">Lacks conserved residue(s) required for the propagation of feature annotation.</text>
</comment>
<dbReference type="InterPro" id="IPR020922">
    <property type="entry name" value="dITP/XTP_pyrophosphatase"/>
</dbReference>
<dbReference type="GO" id="GO:0035870">
    <property type="term" value="F:dITP diphosphatase activity"/>
    <property type="evidence" value="ECO:0007669"/>
    <property type="project" value="UniProtKB-UniRule"/>
</dbReference>
<dbReference type="FunFam" id="3.90.950.10:FF:000001">
    <property type="entry name" value="dITP/XTP pyrophosphatase"/>
    <property type="match status" value="1"/>
</dbReference>
<evidence type="ECO:0000256" key="6">
    <source>
        <dbReference type="ARBA" id="ARBA00022842"/>
    </source>
</evidence>
<feature type="binding site" evidence="10">
    <location>
        <begin position="166"/>
        <end position="169"/>
    </location>
    <ligand>
        <name>substrate</name>
    </ligand>
</feature>
<dbReference type="NCBIfam" id="TIGR00042">
    <property type="entry name" value="RdgB/HAM1 family non-canonical purine NTP pyrophosphatase"/>
    <property type="match status" value="1"/>
</dbReference>
<dbReference type="GO" id="GO:0000166">
    <property type="term" value="F:nucleotide binding"/>
    <property type="evidence" value="ECO:0007669"/>
    <property type="project" value="UniProtKB-KW"/>
</dbReference>
<dbReference type="InterPro" id="IPR002637">
    <property type="entry name" value="RdgB/HAM1"/>
</dbReference>
<dbReference type="GO" id="GO:0009146">
    <property type="term" value="P:purine nucleoside triphosphate catabolic process"/>
    <property type="evidence" value="ECO:0007669"/>
    <property type="project" value="UniProtKB-UniRule"/>
</dbReference>
<feature type="active site" description="Proton acceptor" evidence="10">
    <location>
        <position position="83"/>
    </location>
</feature>
<keyword evidence="7 10" id="KW-0546">Nucleotide metabolism</keyword>
<dbReference type="AlphaFoldDB" id="A0A2H0LS57"/>
<evidence type="ECO:0000256" key="10">
    <source>
        <dbReference type="HAMAP-Rule" id="MF_01405"/>
    </source>
</evidence>
<comment type="subunit">
    <text evidence="2 10">Homodimer.</text>
</comment>
<evidence type="ECO:0000313" key="12">
    <source>
        <dbReference type="EMBL" id="PIQ87206.1"/>
    </source>
</evidence>
<accession>A0A2H0LS57</accession>
<dbReference type="GO" id="GO:0005829">
    <property type="term" value="C:cytosol"/>
    <property type="evidence" value="ECO:0007669"/>
    <property type="project" value="TreeGrafter"/>
</dbReference>
<dbReference type="Proteomes" id="UP000230859">
    <property type="component" value="Unassembled WGS sequence"/>
</dbReference>
<dbReference type="GO" id="GO:0036220">
    <property type="term" value="F:ITP diphosphatase activity"/>
    <property type="evidence" value="ECO:0007669"/>
    <property type="project" value="UniProtKB-UniRule"/>
</dbReference>
<evidence type="ECO:0000256" key="1">
    <source>
        <dbReference type="ARBA" id="ARBA00008023"/>
    </source>
</evidence>
<dbReference type="EMBL" id="PCVY01000016">
    <property type="protein sequence ID" value="PIQ87206.1"/>
    <property type="molecule type" value="Genomic_DNA"/>
</dbReference>
<evidence type="ECO:0000313" key="13">
    <source>
        <dbReference type="Proteomes" id="UP000230859"/>
    </source>
</evidence>
<comment type="catalytic activity">
    <reaction evidence="9 10">
        <text>XTP + H2O = XMP + diphosphate + H(+)</text>
        <dbReference type="Rhea" id="RHEA:28610"/>
        <dbReference type="ChEBI" id="CHEBI:15377"/>
        <dbReference type="ChEBI" id="CHEBI:15378"/>
        <dbReference type="ChEBI" id="CHEBI:33019"/>
        <dbReference type="ChEBI" id="CHEBI:57464"/>
        <dbReference type="ChEBI" id="CHEBI:61314"/>
        <dbReference type="EC" id="3.6.1.66"/>
    </reaction>
</comment>
<protein>
    <recommendedName>
        <fullName evidence="10">dITP/XTP pyrophosphatase</fullName>
        <ecNumber evidence="10">3.6.1.66</ecNumber>
    </recommendedName>
    <alternativeName>
        <fullName evidence="10">Non-canonical purine NTP pyrophosphatase</fullName>
    </alternativeName>
    <alternativeName>
        <fullName evidence="10">Non-standard purine NTP pyrophosphatase</fullName>
    </alternativeName>
    <alternativeName>
        <fullName evidence="10">Nucleoside-triphosphate diphosphatase</fullName>
    </alternativeName>
    <alternativeName>
        <fullName evidence="10">Nucleoside-triphosphate pyrophosphatase</fullName>
        <shortName evidence="10">NTPase</shortName>
    </alternativeName>
</protein>
<gene>
    <name evidence="12" type="primary">rdgB</name>
    <name evidence="12" type="ORF">COV74_01405</name>
</gene>
<dbReference type="EC" id="3.6.1.66" evidence="10"/>
<comment type="cofactor">
    <cofactor evidence="10">
        <name>Mg(2+)</name>
        <dbReference type="ChEBI" id="CHEBI:18420"/>
    </cofactor>
    <text evidence="10">Binds 1 Mg(2+) ion per subunit.</text>
</comment>
<comment type="function">
    <text evidence="10">Pyrophosphatase that catalyzes the hydrolysis of nucleoside triphosphates to their monophosphate derivatives, with a high preference for the non-canonical purine nucleotides XTP (xanthosine triphosphate), dITP (deoxyinosine triphosphate) and ITP. Seems to function as a house-cleaning enzyme that removes non-canonical purine nucleotides from the nucleotide pool, thus preventing their incorporation into DNA/RNA and avoiding chromosomal lesions.</text>
</comment>
<comment type="catalytic activity">
    <reaction evidence="8 10">
        <text>dITP + H2O = dIMP + diphosphate + H(+)</text>
        <dbReference type="Rhea" id="RHEA:28342"/>
        <dbReference type="ChEBI" id="CHEBI:15377"/>
        <dbReference type="ChEBI" id="CHEBI:15378"/>
        <dbReference type="ChEBI" id="CHEBI:33019"/>
        <dbReference type="ChEBI" id="CHEBI:61194"/>
        <dbReference type="ChEBI" id="CHEBI:61382"/>
        <dbReference type="EC" id="3.6.1.66"/>
    </reaction>
</comment>
<dbReference type="Pfam" id="PF01725">
    <property type="entry name" value="Ham1p_like"/>
    <property type="match status" value="1"/>
</dbReference>
<keyword evidence="3 10" id="KW-0479">Metal-binding</keyword>
<comment type="similarity">
    <text evidence="1 10 11">Belongs to the HAM1 NTPase family.</text>
</comment>
<evidence type="ECO:0000256" key="4">
    <source>
        <dbReference type="ARBA" id="ARBA00022741"/>
    </source>
</evidence>
<feature type="binding site" evidence="10">
    <location>
        <position position="189"/>
    </location>
    <ligand>
        <name>substrate</name>
    </ligand>
</feature>
<dbReference type="PANTHER" id="PTHR11067">
    <property type="entry name" value="INOSINE TRIPHOSPHATE PYROPHOSPHATASE/HAM1 PROTEIN"/>
    <property type="match status" value="1"/>
</dbReference>
<name>A0A2H0LS57_9BACT</name>
<feature type="binding site" evidence="10">
    <location>
        <position position="84"/>
    </location>
    <ligand>
        <name>substrate</name>
    </ligand>
</feature>
<dbReference type="HAMAP" id="MF_01405">
    <property type="entry name" value="Non_canon_purine_NTPase"/>
    <property type="match status" value="1"/>
</dbReference>
<comment type="catalytic activity">
    <reaction evidence="10">
        <text>ITP + H2O = IMP + diphosphate + H(+)</text>
        <dbReference type="Rhea" id="RHEA:29399"/>
        <dbReference type="ChEBI" id="CHEBI:15377"/>
        <dbReference type="ChEBI" id="CHEBI:15378"/>
        <dbReference type="ChEBI" id="CHEBI:33019"/>
        <dbReference type="ChEBI" id="CHEBI:58053"/>
        <dbReference type="ChEBI" id="CHEBI:61402"/>
        <dbReference type="EC" id="3.6.1.66"/>
    </reaction>
</comment>
<sequence length="216" mass="23893">MTHTVRLLIASRNQKKLDELNFILNQQLGKTHALPDFKIHLVSLNEFPGITEVIEDGETFEANAVKKALGYAKQTKCLTLADDSGLAVEALGGAPGVQSARFAGEGKDDLANCQLVFDRLKNVPHEKRQAKFVCVVALASPEELIGTRKGEVHGFITHELRGDGGFGYDPMFFYPPFKKTLAEVSPSQKSQVSHRSKALESVQPLLLQYLRLKYDN</sequence>
<dbReference type="SUPFAM" id="SSF52972">
    <property type="entry name" value="ITPase-like"/>
    <property type="match status" value="1"/>
</dbReference>
<evidence type="ECO:0000256" key="7">
    <source>
        <dbReference type="ARBA" id="ARBA00023080"/>
    </source>
</evidence>
<evidence type="ECO:0000256" key="5">
    <source>
        <dbReference type="ARBA" id="ARBA00022801"/>
    </source>
</evidence>
<feature type="binding site" evidence="10">
    <location>
        <begin position="194"/>
        <end position="195"/>
    </location>
    <ligand>
        <name>substrate</name>
    </ligand>
</feature>
<dbReference type="GO" id="GO:0017111">
    <property type="term" value="F:ribonucleoside triphosphate phosphatase activity"/>
    <property type="evidence" value="ECO:0007669"/>
    <property type="project" value="InterPro"/>
</dbReference>
<comment type="caution">
    <text evidence="12">The sequence shown here is derived from an EMBL/GenBank/DDBJ whole genome shotgun (WGS) entry which is preliminary data.</text>
</comment>
<evidence type="ECO:0000256" key="2">
    <source>
        <dbReference type="ARBA" id="ARBA00011738"/>
    </source>
</evidence>
<organism evidence="12 13">
    <name type="scientific">Candidatus Abzuiibacterium crystallinum</name>
    <dbReference type="NCBI Taxonomy" id="1974748"/>
    <lineage>
        <taxon>Bacteria</taxon>
        <taxon>Pseudomonadati</taxon>
        <taxon>Candidatus Omnitrophota</taxon>
        <taxon>Candidatus Abzuiibacterium</taxon>
    </lineage>
</organism>
<dbReference type="GO" id="GO:0036222">
    <property type="term" value="F:XTP diphosphatase activity"/>
    <property type="evidence" value="ECO:0007669"/>
    <property type="project" value="UniProtKB-UniRule"/>
</dbReference>